<keyword evidence="2" id="KW-1185">Reference proteome</keyword>
<sequence>MPTWPLTYCIPTFNARPWHEKGLHNLTHFYTGTKLTDFAALRSVHGIPQASHFSYRQLQSFLRKYEPHDPTTHEVGIQNPTLWEQICLDKCLPKSCRPHSMCYKLLLEYSPLPDTTPVKQWSLDLKEGISQQTWNDIIISPKKLVKSATLLEQHTKMIYRWHLVPARLHKLYQTSSPQCWRCASHVETPPHIRKIAYHLLLTAQRVIVRNWKSSLTPAIEIVLSELDNQRIYEQRFTNICPPTVTNKAAWEAWETWRQTHRK</sequence>
<evidence type="ECO:0000313" key="1">
    <source>
        <dbReference type="EMBL" id="CAH2328398.1"/>
    </source>
</evidence>
<reference evidence="1" key="1">
    <citation type="submission" date="2022-03" db="EMBL/GenBank/DDBJ databases">
        <authorList>
            <person name="Alioto T."/>
            <person name="Alioto T."/>
            <person name="Gomez Garrido J."/>
        </authorList>
    </citation>
    <scope>NUCLEOTIDE SEQUENCE</scope>
</reference>
<proteinExistence type="predicted"/>
<accession>A0AAD1TNI4</accession>
<gene>
    <name evidence="1" type="ORF">PECUL_23A016951</name>
</gene>
<organism evidence="1 2">
    <name type="scientific">Pelobates cultripes</name>
    <name type="common">Western spadefoot toad</name>
    <dbReference type="NCBI Taxonomy" id="61616"/>
    <lineage>
        <taxon>Eukaryota</taxon>
        <taxon>Metazoa</taxon>
        <taxon>Chordata</taxon>
        <taxon>Craniata</taxon>
        <taxon>Vertebrata</taxon>
        <taxon>Euteleostomi</taxon>
        <taxon>Amphibia</taxon>
        <taxon>Batrachia</taxon>
        <taxon>Anura</taxon>
        <taxon>Pelobatoidea</taxon>
        <taxon>Pelobatidae</taxon>
        <taxon>Pelobates</taxon>
    </lineage>
</organism>
<dbReference type="AlphaFoldDB" id="A0AAD1TNI4"/>
<dbReference type="EMBL" id="OW240924">
    <property type="protein sequence ID" value="CAH2328398.1"/>
    <property type="molecule type" value="Genomic_DNA"/>
</dbReference>
<protein>
    <submittedName>
        <fullName evidence="1">Uncharacterized protein</fullName>
    </submittedName>
</protein>
<name>A0AAD1TNI4_PELCU</name>
<dbReference type="Proteomes" id="UP001295444">
    <property type="component" value="Chromosome 13"/>
</dbReference>
<evidence type="ECO:0000313" key="2">
    <source>
        <dbReference type="Proteomes" id="UP001295444"/>
    </source>
</evidence>